<evidence type="ECO:0000313" key="2">
    <source>
        <dbReference type="Proteomes" id="UP000606900"/>
    </source>
</evidence>
<proteinExistence type="predicted"/>
<accession>A0A843AG48</accession>
<protein>
    <recommendedName>
        <fullName evidence="3">Terminase large subunit</fullName>
    </recommendedName>
</protein>
<dbReference type="Proteomes" id="UP000606900">
    <property type="component" value="Unassembled WGS sequence"/>
</dbReference>
<reference evidence="1" key="1">
    <citation type="submission" date="2020-10" db="EMBL/GenBank/DDBJ databases">
        <title>Dehalococcoides mccartyi of a TCE/Cr reducing biochatode.</title>
        <authorList>
            <person name="Matturro B."/>
        </authorList>
    </citation>
    <scope>NUCLEOTIDE SEQUENCE</scope>
    <source>
        <strain evidence="1">Bin2</strain>
    </source>
</reference>
<dbReference type="RefSeq" id="WP_276698559.1">
    <property type="nucleotide sequence ID" value="NZ_JADIIL010000014.1"/>
</dbReference>
<gene>
    <name evidence="1" type="ORF">ISP06_03595</name>
</gene>
<dbReference type="AlphaFoldDB" id="A0A843AG48"/>
<dbReference type="EMBL" id="JADIIL010000014">
    <property type="protein sequence ID" value="MBF4474542.1"/>
    <property type="molecule type" value="Genomic_DNA"/>
</dbReference>
<evidence type="ECO:0000313" key="1">
    <source>
        <dbReference type="EMBL" id="MBF4474542.1"/>
    </source>
</evidence>
<comment type="caution">
    <text evidence="1">The sequence shown here is derived from an EMBL/GenBank/DDBJ whole genome shotgun (WGS) entry which is preliminary data.</text>
</comment>
<sequence length="521" mass="59428">MPQVNPRDVINDEFPLGPGTFALESSNGRWKAFEHLVLVVELLMFMVDGKFNRLMVFMPPRHGKSELISKYFLTWFLGSFPDLRIILATHMASFSAKWGRRSKEILERYGKKLFVKEMMDEDGKRVLVKNELQLDKHSQASYRWDIEGHEGGLVTTGIGGGLLGEGMHGGIIDDPTKGFKRANSKTHQQELNDWYYTEFKTRADKDLETGKYPWIVYIAQRLNKKDLAGQILNGFTEEDPGEPHIDIHEALEILRSGGSIPMGTWVVLNLPALAGEDDILGRAPGEALCPMIMTEDDFDQIHSEMGSFRFEAIYQGTPREREGKIFKRKWFLDERGEVLASVLTNSKRLPKLLNEARYWDFGASGEDGDETAGMRGAYNENKLTFRCLVYDKLTAKQSLYKYKSTTKKDGLDIVSIIEQEPASESKMLIQELMDLDELTWHDIRKDKVSGSKLDRAFHLEVMAETGRIRFDQDHMTMAEIKMCINNLIEFTGEDGDEDHTVDTMTGLANYFMLNQGAEIYI</sequence>
<organism evidence="1 2">
    <name type="scientific">Methanobacterium formicicum</name>
    <dbReference type="NCBI Taxonomy" id="2162"/>
    <lineage>
        <taxon>Archaea</taxon>
        <taxon>Methanobacteriati</taxon>
        <taxon>Methanobacteriota</taxon>
        <taxon>Methanomada group</taxon>
        <taxon>Methanobacteria</taxon>
        <taxon>Methanobacteriales</taxon>
        <taxon>Methanobacteriaceae</taxon>
        <taxon>Methanobacterium</taxon>
    </lineage>
</organism>
<name>A0A843AG48_METFO</name>
<evidence type="ECO:0008006" key="3">
    <source>
        <dbReference type="Google" id="ProtNLM"/>
    </source>
</evidence>